<evidence type="ECO:0000256" key="1">
    <source>
        <dbReference type="SAM" id="MobiDB-lite"/>
    </source>
</evidence>
<sequence>MKRKNFSVAVANVVMETVSELQKNKQSAAMKDIREHIYEKYGHRAEKFLKLVPRYVNKGVNLGIIAKYGDHYRTKMYVAKRRKGGSKGKKRRRRRRH</sequence>
<comment type="caution">
    <text evidence="2">The sequence shown here is derived from an EMBL/GenBank/DDBJ whole genome shotgun (WGS) entry which is preliminary data.</text>
</comment>
<evidence type="ECO:0000313" key="3">
    <source>
        <dbReference type="Proteomes" id="UP001168821"/>
    </source>
</evidence>
<dbReference type="AlphaFoldDB" id="A0AA38IDF9"/>
<protein>
    <submittedName>
        <fullName evidence="2">Uncharacterized protein</fullName>
    </submittedName>
</protein>
<keyword evidence="3" id="KW-1185">Reference proteome</keyword>
<feature type="compositionally biased region" description="Basic residues" evidence="1">
    <location>
        <begin position="78"/>
        <end position="97"/>
    </location>
</feature>
<organism evidence="2 3">
    <name type="scientific">Zophobas morio</name>
    <dbReference type="NCBI Taxonomy" id="2755281"/>
    <lineage>
        <taxon>Eukaryota</taxon>
        <taxon>Metazoa</taxon>
        <taxon>Ecdysozoa</taxon>
        <taxon>Arthropoda</taxon>
        <taxon>Hexapoda</taxon>
        <taxon>Insecta</taxon>
        <taxon>Pterygota</taxon>
        <taxon>Neoptera</taxon>
        <taxon>Endopterygota</taxon>
        <taxon>Coleoptera</taxon>
        <taxon>Polyphaga</taxon>
        <taxon>Cucujiformia</taxon>
        <taxon>Tenebrionidae</taxon>
        <taxon>Zophobas</taxon>
    </lineage>
</organism>
<dbReference type="EMBL" id="JALNTZ010000004">
    <property type="protein sequence ID" value="KAJ3653238.1"/>
    <property type="molecule type" value="Genomic_DNA"/>
</dbReference>
<name>A0AA38IDF9_9CUCU</name>
<accession>A0AA38IDF9</accession>
<feature type="region of interest" description="Disordered" evidence="1">
    <location>
        <begin position="76"/>
        <end position="97"/>
    </location>
</feature>
<proteinExistence type="predicted"/>
<evidence type="ECO:0000313" key="2">
    <source>
        <dbReference type="EMBL" id="KAJ3653238.1"/>
    </source>
</evidence>
<gene>
    <name evidence="2" type="ORF">Zmor_012500</name>
</gene>
<reference evidence="2" key="1">
    <citation type="journal article" date="2023" name="G3 (Bethesda)">
        <title>Whole genome assemblies of Zophobas morio and Tenebrio molitor.</title>
        <authorList>
            <person name="Kaur S."/>
            <person name="Stinson S.A."/>
            <person name="diCenzo G.C."/>
        </authorList>
    </citation>
    <scope>NUCLEOTIDE SEQUENCE</scope>
    <source>
        <strain evidence="2">QUZm001</strain>
    </source>
</reference>
<dbReference type="Proteomes" id="UP001168821">
    <property type="component" value="Unassembled WGS sequence"/>
</dbReference>